<dbReference type="Proteomes" id="UP000187486">
    <property type="component" value="Unassembled WGS sequence"/>
</dbReference>
<dbReference type="AlphaFoldDB" id="A0A1R0KMJ1"/>
<dbReference type="RefSeq" id="WP_076164343.1">
    <property type="nucleotide sequence ID" value="NZ_JBEZVB010000018.1"/>
</dbReference>
<name>A0A1R0KMJ1_9PSEU</name>
<keyword evidence="2" id="KW-1185">Reference proteome</keyword>
<dbReference type="OrthoDB" id="3636836at2"/>
<accession>A0A1R0KMJ1</accession>
<organism evidence="1 2">
    <name type="scientific">Amycolatopsis coloradensis</name>
    <dbReference type="NCBI Taxonomy" id="76021"/>
    <lineage>
        <taxon>Bacteria</taxon>
        <taxon>Bacillati</taxon>
        <taxon>Actinomycetota</taxon>
        <taxon>Actinomycetes</taxon>
        <taxon>Pseudonocardiales</taxon>
        <taxon>Pseudonocardiaceae</taxon>
        <taxon>Amycolatopsis</taxon>
    </lineage>
</organism>
<dbReference type="EMBL" id="MQUQ01000015">
    <property type="protein sequence ID" value="OLZ47863.1"/>
    <property type="molecule type" value="Genomic_DNA"/>
</dbReference>
<gene>
    <name evidence="1" type="ORF">BS329_28825</name>
</gene>
<comment type="caution">
    <text evidence="1">The sequence shown here is derived from an EMBL/GenBank/DDBJ whole genome shotgun (WGS) entry which is preliminary data.</text>
</comment>
<protein>
    <submittedName>
        <fullName evidence="1">Uncharacterized protein</fullName>
    </submittedName>
</protein>
<reference evidence="1 2" key="1">
    <citation type="submission" date="2016-01" db="EMBL/GenBank/DDBJ databases">
        <title>Amycolatopsis coloradensis genome sequencing and assembly.</title>
        <authorList>
            <person name="Mayilraj S."/>
        </authorList>
    </citation>
    <scope>NUCLEOTIDE SEQUENCE [LARGE SCALE GENOMIC DNA]</scope>
    <source>
        <strain evidence="1 2">DSM 44225</strain>
    </source>
</reference>
<proteinExistence type="predicted"/>
<evidence type="ECO:0000313" key="2">
    <source>
        <dbReference type="Proteomes" id="UP000187486"/>
    </source>
</evidence>
<evidence type="ECO:0000313" key="1">
    <source>
        <dbReference type="EMBL" id="OLZ47863.1"/>
    </source>
</evidence>
<sequence length="108" mass="11518">MPQPKGFSVEIDDLKAMATDDKGGTGMPSAENLVRTASTSMRDLYTSPVEAFGSEVGEAAELGRNRNKLIALLITGGVGISDSLDVAASRLKTIAEMYERIEREIVGK</sequence>
<dbReference type="STRING" id="76021.BS329_28825"/>